<dbReference type="PROSITE" id="PS50929">
    <property type="entry name" value="ABC_TM1F"/>
    <property type="match status" value="2"/>
</dbReference>
<dbReference type="PROSITE" id="PS50893">
    <property type="entry name" value="ABC_TRANSPORTER_2"/>
    <property type="match status" value="2"/>
</dbReference>
<keyword evidence="2" id="KW-0813">Transport</keyword>
<keyword evidence="12" id="KW-0378">Hydrolase</keyword>
<dbReference type="Pfam" id="PF00005">
    <property type="entry name" value="ABC_tran"/>
    <property type="match status" value="2"/>
</dbReference>
<dbReference type="PANTHER" id="PTHR24223:SF356">
    <property type="entry name" value="ATP-BINDING CASSETTE TRANSPORTER ABC4"/>
    <property type="match status" value="1"/>
</dbReference>
<dbReference type="SUPFAM" id="SSF52540">
    <property type="entry name" value="P-loop containing nucleoside triphosphate hydrolases"/>
    <property type="match status" value="2"/>
</dbReference>
<keyword evidence="4" id="KW-0677">Repeat</keyword>
<evidence type="ECO:0000256" key="5">
    <source>
        <dbReference type="ARBA" id="ARBA00022741"/>
    </source>
</evidence>
<feature type="transmembrane region" description="Helical" evidence="9">
    <location>
        <begin position="907"/>
        <end position="940"/>
    </location>
</feature>
<gene>
    <name evidence="12" type="ORF">L210DRAFT_3393068</name>
</gene>
<dbReference type="FunFam" id="1.20.1560.10:FF:000013">
    <property type="entry name" value="ABC transporter C family member 2"/>
    <property type="match status" value="1"/>
</dbReference>
<organism evidence="12 13">
    <name type="scientific">Boletus edulis BED1</name>
    <dbReference type="NCBI Taxonomy" id="1328754"/>
    <lineage>
        <taxon>Eukaryota</taxon>
        <taxon>Fungi</taxon>
        <taxon>Dikarya</taxon>
        <taxon>Basidiomycota</taxon>
        <taxon>Agaricomycotina</taxon>
        <taxon>Agaricomycetes</taxon>
        <taxon>Agaricomycetidae</taxon>
        <taxon>Boletales</taxon>
        <taxon>Boletineae</taxon>
        <taxon>Boletaceae</taxon>
        <taxon>Boletoideae</taxon>
        <taxon>Boletus</taxon>
    </lineage>
</organism>
<name>A0AAD4C348_BOLED</name>
<dbReference type="SUPFAM" id="SSF90123">
    <property type="entry name" value="ABC transporter transmembrane region"/>
    <property type="match status" value="2"/>
</dbReference>
<keyword evidence="6" id="KW-0067">ATP-binding</keyword>
<dbReference type="CDD" id="cd18604">
    <property type="entry name" value="ABC_6TM_VMR1_D2_like"/>
    <property type="match status" value="1"/>
</dbReference>
<dbReference type="Gene3D" id="3.40.50.300">
    <property type="entry name" value="P-loop containing nucleotide triphosphate hydrolases"/>
    <property type="match status" value="2"/>
</dbReference>
<dbReference type="CDD" id="cd18596">
    <property type="entry name" value="ABC_6TM_VMR1_D1_like"/>
    <property type="match status" value="1"/>
</dbReference>
<evidence type="ECO:0000313" key="13">
    <source>
        <dbReference type="Proteomes" id="UP001194468"/>
    </source>
</evidence>
<feature type="non-terminal residue" evidence="12">
    <location>
        <position position="1"/>
    </location>
</feature>
<evidence type="ECO:0000313" key="12">
    <source>
        <dbReference type="EMBL" id="KAF8446359.1"/>
    </source>
</evidence>
<reference evidence="12" key="1">
    <citation type="submission" date="2019-10" db="EMBL/GenBank/DDBJ databases">
        <authorList>
            <consortium name="DOE Joint Genome Institute"/>
            <person name="Kuo A."/>
            <person name="Miyauchi S."/>
            <person name="Kiss E."/>
            <person name="Drula E."/>
            <person name="Kohler A."/>
            <person name="Sanchez-Garcia M."/>
            <person name="Andreopoulos B."/>
            <person name="Barry K.W."/>
            <person name="Bonito G."/>
            <person name="Buee M."/>
            <person name="Carver A."/>
            <person name="Chen C."/>
            <person name="Cichocki N."/>
            <person name="Clum A."/>
            <person name="Culley D."/>
            <person name="Crous P.W."/>
            <person name="Fauchery L."/>
            <person name="Girlanda M."/>
            <person name="Hayes R."/>
            <person name="Keri Z."/>
            <person name="LaButti K."/>
            <person name="Lipzen A."/>
            <person name="Lombard V."/>
            <person name="Magnuson J."/>
            <person name="Maillard F."/>
            <person name="Morin E."/>
            <person name="Murat C."/>
            <person name="Nolan M."/>
            <person name="Ohm R."/>
            <person name="Pangilinan J."/>
            <person name="Pereira M."/>
            <person name="Perotto S."/>
            <person name="Peter M."/>
            <person name="Riley R."/>
            <person name="Sitrit Y."/>
            <person name="Stielow B."/>
            <person name="Szollosi G."/>
            <person name="Zifcakova L."/>
            <person name="Stursova M."/>
            <person name="Spatafora J.W."/>
            <person name="Tedersoo L."/>
            <person name="Vaario L.-M."/>
            <person name="Yamada A."/>
            <person name="Yan M."/>
            <person name="Wang P."/>
            <person name="Xu J."/>
            <person name="Bruns T."/>
            <person name="Baldrian P."/>
            <person name="Vilgalys R."/>
            <person name="Henrissat B."/>
            <person name="Grigoriev I.V."/>
            <person name="Hibbett D."/>
            <person name="Nagy L.G."/>
            <person name="Martin F.M."/>
        </authorList>
    </citation>
    <scope>NUCLEOTIDE SEQUENCE</scope>
    <source>
        <strain evidence="12">BED1</strain>
    </source>
</reference>
<feature type="domain" description="ABC transmembrane type-1" evidence="11">
    <location>
        <begin position="801"/>
        <end position="1056"/>
    </location>
</feature>
<feature type="transmembrane region" description="Helical" evidence="9">
    <location>
        <begin position="822"/>
        <end position="842"/>
    </location>
</feature>
<evidence type="ECO:0000256" key="7">
    <source>
        <dbReference type="ARBA" id="ARBA00022989"/>
    </source>
</evidence>
<reference evidence="12" key="2">
    <citation type="journal article" date="2020" name="Nat. Commun.">
        <title>Large-scale genome sequencing of mycorrhizal fungi provides insights into the early evolution of symbiotic traits.</title>
        <authorList>
            <person name="Miyauchi S."/>
            <person name="Kiss E."/>
            <person name="Kuo A."/>
            <person name="Drula E."/>
            <person name="Kohler A."/>
            <person name="Sanchez-Garcia M."/>
            <person name="Morin E."/>
            <person name="Andreopoulos B."/>
            <person name="Barry K.W."/>
            <person name="Bonito G."/>
            <person name="Buee M."/>
            <person name="Carver A."/>
            <person name="Chen C."/>
            <person name="Cichocki N."/>
            <person name="Clum A."/>
            <person name="Culley D."/>
            <person name="Crous P.W."/>
            <person name="Fauchery L."/>
            <person name="Girlanda M."/>
            <person name="Hayes R.D."/>
            <person name="Keri Z."/>
            <person name="LaButti K."/>
            <person name="Lipzen A."/>
            <person name="Lombard V."/>
            <person name="Magnuson J."/>
            <person name="Maillard F."/>
            <person name="Murat C."/>
            <person name="Nolan M."/>
            <person name="Ohm R.A."/>
            <person name="Pangilinan J."/>
            <person name="Pereira M.F."/>
            <person name="Perotto S."/>
            <person name="Peter M."/>
            <person name="Pfister S."/>
            <person name="Riley R."/>
            <person name="Sitrit Y."/>
            <person name="Stielow J.B."/>
            <person name="Szollosi G."/>
            <person name="Zifcakova L."/>
            <person name="Stursova M."/>
            <person name="Spatafora J.W."/>
            <person name="Tedersoo L."/>
            <person name="Vaario L.M."/>
            <person name="Yamada A."/>
            <person name="Yan M."/>
            <person name="Wang P."/>
            <person name="Xu J."/>
            <person name="Bruns T."/>
            <person name="Baldrian P."/>
            <person name="Vilgalys R."/>
            <person name="Dunand C."/>
            <person name="Henrissat B."/>
            <person name="Grigoriev I.V."/>
            <person name="Hibbett D."/>
            <person name="Nagy L.G."/>
            <person name="Martin F.M."/>
        </authorList>
    </citation>
    <scope>NUCLEOTIDE SEQUENCE</scope>
    <source>
        <strain evidence="12">BED1</strain>
    </source>
</reference>
<dbReference type="CDD" id="cd03244">
    <property type="entry name" value="ABCC_MRP_domain2"/>
    <property type="match status" value="1"/>
</dbReference>
<feature type="transmembrane region" description="Helical" evidence="9">
    <location>
        <begin position="272"/>
        <end position="296"/>
    </location>
</feature>
<keyword evidence="3 9" id="KW-0812">Transmembrane</keyword>
<sequence>HVDLVWFGAFGVIAHRDLWPWFTFAGLTHQLDLYSVAEDAFLGILGIIIPLTCPREYRPVNDTRPLGDPHPEQTASWLSLLLYSWLNPLISVAYTSKHLTADTLPPLADYDHVSEIVSRNTLHLEPREIHRTRVFVGLMNVFLSEYVMVVFLVLIQVVLQLASPFALGQFLGYLETQGKGATIRPIVWILLLFLSPIMYSISYQWSTFILTRVAVHAEVLLSNLIFKRALRIRLQGDGNNDISLDGNNANLIGTINNHVTTDLTSITEAKNFLPTMVGVPLQTILCIAFLHGILGWRRVERIPYHRAAMVILFPVPGYIGGRFQSVEAEKMKQTDARVQLVSETMNVLRMIKLFGWERKISSEIQDKRVEELSWTRKRAFLQLFNNMINFAIHIIVMLITYSTFLLYSYVSQFSSASIVFSSISVFELLHQQISVVAESIPRFIRGKVALDRINSFLLRVELPGPEHSISHTESDNNIPVDAIGISHATFSWTKSERSTQTPQSKYFTLSIRDELIFKHKELNLVTGPTGSGKTSLLMALLGEMYFHPSAPSSWCNLPRHLGVAYAAQESWILNRTIRDNILFHSEFDEERYTSVLLQCALNPDLALMEHGDLTEVGERGVTLRLGLEQARITLARAIYSSAQVLLLDDVFAALDVQTSQWIVDHCFRGKLVKGRTIIMVTHNISLVKDIAQYVVTLDNEGQVQSHGRLKPGDGRDTKITGTDQIRKQVDGSSSDNTSPLGNIIPSVGVEGGTLTTAEETAEGHVSWSAVLLYLIGWGGRAPVLYWCLFVFGMSATHTSRVVQSWYLGYWAEQYQESSMVNVGYNITIYTSIACCTVILYSLSYTVNLVGSLRACKTIHDRLIEKIFGATFRWLDTTPVARVVTRCTQDIGAVDGEFSVHLATLVELTIAMLVSLAAVVYLAPLFILPSLIIAIMGGWCGQMYMKAELSVKRELSNAKAPMLAHLSAILAGLVSIRAFGAQSMFIKEYHSSIDHYTKVTRTFHALNCWVAVRLETLGASFTAALAAYLMYGNHNINPSNVGFSLNMAVNFSGLILWWIIQYNDTEINGVLERIASYMDIEQEEVKSINKCTPPAYWPASGDLQVENLSARYSIGGPYVLHNLTFRARAGERIGIVGRTGSGKTSLTLALLRCVFTEGNVYYDGILTSSIKLEDLRSSVTIIPQSAELLNGTIRQNLDPFDQFDDATLHDALRSAGLFQLRLPASASDDSENSNSRLTLDTPVTARGTNLSVGQRQIVALARAMVRESKLLVLDEGMYGGSYHETDAVIQRTLREMTGVTQLIIAHRLRSVMDTDRIMVLDAGRIVELDTPNQLLQREGSVFRALVYASKDREALLTMVKH</sequence>
<dbReference type="InterPro" id="IPR050173">
    <property type="entry name" value="ABC_transporter_C-like"/>
</dbReference>
<keyword evidence="7 9" id="KW-1133">Transmembrane helix</keyword>
<evidence type="ECO:0000256" key="9">
    <source>
        <dbReference type="SAM" id="Phobius"/>
    </source>
</evidence>
<keyword evidence="5" id="KW-0547">Nucleotide-binding</keyword>
<evidence type="ECO:0000256" key="1">
    <source>
        <dbReference type="ARBA" id="ARBA00004141"/>
    </source>
</evidence>
<protein>
    <submittedName>
        <fullName evidence="12">P-loop containing nucleoside triphosphate hydrolase protein</fullName>
    </submittedName>
</protein>
<dbReference type="Pfam" id="PF00664">
    <property type="entry name" value="ABC_membrane"/>
    <property type="match status" value="2"/>
</dbReference>
<dbReference type="FunFam" id="3.40.50.300:FF:000630">
    <property type="entry name" value="ATP-binding cassette (ABC) transporter, putative"/>
    <property type="match status" value="1"/>
</dbReference>
<dbReference type="Proteomes" id="UP001194468">
    <property type="component" value="Unassembled WGS sequence"/>
</dbReference>
<keyword evidence="13" id="KW-1185">Reference proteome</keyword>
<dbReference type="PANTHER" id="PTHR24223">
    <property type="entry name" value="ATP-BINDING CASSETTE SUB-FAMILY C"/>
    <property type="match status" value="1"/>
</dbReference>
<dbReference type="CDD" id="cd03250">
    <property type="entry name" value="ABCC_MRP_domain1"/>
    <property type="match status" value="1"/>
</dbReference>
<comment type="subcellular location">
    <subcellularLocation>
        <location evidence="1">Membrane</location>
        <topology evidence="1">Multi-pass membrane protein</topology>
    </subcellularLocation>
</comment>
<feature type="domain" description="ABC transporter" evidence="10">
    <location>
        <begin position="1102"/>
        <end position="1346"/>
    </location>
</feature>
<dbReference type="InterPro" id="IPR027417">
    <property type="entry name" value="P-loop_NTPase"/>
</dbReference>
<feature type="domain" description="ABC transmembrane type-1" evidence="11">
    <location>
        <begin position="147"/>
        <end position="445"/>
    </location>
</feature>
<feature type="transmembrane region" description="Helical" evidence="9">
    <location>
        <begin position="961"/>
        <end position="979"/>
    </location>
</feature>
<keyword evidence="8 9" id="KW-0472">Membrane</keyword>
<evidence type="ECO:0000256" key="2">
    <source>
        <dbReference type="ARBA" id="ARBA00022448"/>
    </source>
</evidence>
<dbReference type="InterPro" id="IPR003593">
    <property type="entry name" value="AAA+_ATPase"/>
</dbReference>
<evidence type="ECO:0000256" key="6">
    <source>
        <dbReference type="ARBA" id="ARBA00022840"/>
    </source>
</evidence>
<feature type="transmembrane region" description="Helical" evidence="9">
    <location>
        <begin position="146"/>
        <end position="174"/>
    </location>
</feature>
<dbReference type="SMART" id="SM00382">
    <property type="entry name" value="AAA"/>
    <property type="match status" value="2"/>
</dbReference>
<dbReference type="GO" id="GO:0005524">
    <property type="term" value="F:ATP binding"/>
    <property type="evidence" value="ECO:0007669"/>
    <property type="project" value="UniProtKB-KW"/>
</dbReference>
<dbReference type="InterPro" id="IPR036640">
    <property type="entry name" value="ABC1_TM_sf"/>
</dbReference>
<feature type="transmembrane region" description="Helical" evidence="9">
    <location>
        <begin position="1009"/>
        <end position="1030"/>
    </location>
</feature>
<evidence type="ECO:0000256" key="8">
    <source>
        <dbReference type="ARBA" id="ARBA00023136"/>
    </source>
</evidence>
<dbReference type="GO" id="GO:0016887">
    <property type="term" value="F:ATP hydrolysis activity"/>
    <property type="evidence" value="ECO:0007669"/>
    <property type="project" value="InterPro"/>
</dbReference>
<feature type="transmembrane region" description="Helical" evidence="9">
    <location>
        <begin position="1042"/>
        <end position="1059"/>
    </location>
</feature>
<dbReference type="Gene3D" id="1.20.1560.10">
    <property type="entry name" value="ABC transporter type 1, transmembrane domain"/>
    <property type="match status" value="2"/>
</dbReference>
<evidence type="ECO:0000259" key="11">
    <source>
        <dbReference type="PROSITE" id="PS50929"/>
    </source>
</evidence>
<evidence type="ECO:0000256" key="4">
    <source>
        <dbReference type="ARBA" id="ARBA00022737"/>
    </source>
</evidence>
<dbReference type="EMBL" id="WHUW01000005">
    <property type="protein sequence ID" value="KAF8446359.1"/>
    <property type="molecule type" value="Genomic_DNA"/>
</dbReference>
<accession>A0AAD4C348</accession>
<dbReference type="InterPro" id="IPR011527">
    <property type="entry name" value="ABC1_TM_dom"/>
</dbReference>
<feature type="transmembrane region" description="Helical" evidence="9">
    <location>
        <begin position="186"/>
        <end position="205"/>
    </location>
</feature>
<dbReference type="InterPro" id="IPR003439">
    <property type="entry name" value="ABC_transporter-like_ATP-bd"/>
</dbReference>
<proteinExistence type="predicted"/>
<feature type="domain" description="ABC transporter" evidence="10">
    <location>
        <begin position="493"/>
        <end position="725"/>
    </location>
</feature>
<dbReference type="GO" id="GO:0140359">
    <property type="term" value="F:ABC-type transporter activity"/>
    <property type="evidence" value="ECO:0007669"/>
    <property type="project" value="InterPro"/>
</dbReference>
<evidence type="ECO:0000259" key="10">
    <source>
        <dbReference type="PROSITE" id="PS50893"/>
    </source>
</evidence>
<feature type="transmembrane region" description="Helical" evidence="9">
    <location>
        <begin position="387"/>
        <end position="410"/>
    </location>
</feature>
<dbReference type="GO" id="GO:0016020">
    <property type="term" value="C:membrane"/>
    <property type="evidence" value="ECO:0007669"/>
    <property type="project" value="UniProtKB-SubCell"/>
</dbReference>
<evidence type="ECO:0000256" key="3">
    <source>
        <dbReference type="ARBA" id="ARBA00022692"/>
    </source>
</evidence>
<comment type="caution">
    <text evidence="12">The sequence shown here is derived from an EMBL/GenBank/DDBJ whole genome shotgun (WGS) entry which is preliminary data.</text>
</comment>